<dbReference type="GO" id="GO:0006281">
    <property type="term" value="P:DNA repair"/>
    <property type="evidence" value="ECO:0007669"/>
    <property type="project" value="UniProtKB-KW"/>
</dbReference>
<dbReference type="PANTHER" id="PTHR19443:SF1">
    <property type="entry name" value="HEXOKINASE-3"/>
    <property type="match status" value="1"/>
</dbReference>
<keyword evidence="6" id="KW-0021">Allosteric enzyme</keyword>
<evidence type="ECO:0000256" key="5">
    <source>
        <dbReference type="ARBA" id="ARBA00012324"/>
    </source>
</evidence>
<accession>A0A836A3L7</accession>
<dbReference type="PROSITE" id="PS51748">
    <property type="entry name" value="HEXOKINASE_2"/>
    <property type="match status" value="2"/>
</dbReference>
<dbReference type="GO" id="GO:0004340">
    <property type="term" value="F:glucokinase activity"/>
    <property type="evidence" value="ECO:0007669"/>
    <property type="project" value="TreeGrafter"/>
</dbReference>
<dbReference type="EMBL" id="JAEMGP010000005">
    <property type="protein sequence ID" value="KAG5209039.1"/>
    <property type="molecule type" value="Genomic_DNA"/>
</dbReference>
<dbReference type="PROSITE" id="PS51908">
    <property type="entry name" value="ZF_UBZ4"/>
    <property type="match status" value="1"/>
</dbReference>
<evidence type="ECO:0000256" key="10">
    <source>
        <dbReference type="ARBA" id="ARBA00022741"/>
    </source>
</evidence>
<dbReference type="PROSITE" id="PS50330">
    <property type="entry name" value="UIM"/>
    <property type="match status" value="1"/>
</dbReference>
<evidence type="ECO:0000256" key="6">
    <source>
        <dbReference type="ARBA" id="ARBA00022533"/>
    </source>
</evidence>
<feature type="coiled-coil region" evidence="26">
    <location>
        <begin position="89"/>
        <end position="116"/>
    </location>
</feature>
<keyword evidence="14" id="KW-0862">Zinc</keyword>
<comment type="subcellular location">
    <subcellularLocation>
        <location evidence="1">Mitochondrion outer membrane</location>
        <topology evidence="1">Peripheral membrane protein</topology>
    </subcellularLocation>
</comment>
<dbReference type="PROSITE" id="PS00378">
    <property type="entry name" value="HEXOKINASE_1"/>
    <property type="match status" value="1"/>
</dbReference>
<feature type="region of interest" description="Disordered" evidence="27">
    <location>
        <begin position="119"/>
        <end position="205"/>
    </location>
</feature>
<dbReference type="FunFam" id="3.40.367.20:FF:000005">
    <property type="entry name" value="Phosphotransferase"/>
    <property type="match status" value="1"/>
</dbReference>
<evidence type="ECO:0000256" key="24">
    <source>
        <dbReference type="ARBA" id="ARBA00083839"/>
    </source>
</evidence>
<dbReference type="InterPro" id="IPR006642">
    <property type="entry name" value="Rad18_UBZ4"/>
</dbReference>
<evidence type="ECO:0000256" key="3">
    <source>
        <dbReference type="ARBA" id="ARBA00005028"/>
    </source>
</evidence>
<comment type="catalytic activity">
    <reaction evidence="20">
        <text>D-glucose + ATP = D-glucose 6-phosphate + ADP + H(+)</text>
        <dbReference type="Rhea" id="RHEA:17825"/>
        <dbReference type="ChEBI" id="CHEBI:4167"/>
        <dbReference type="ChEBI" id="CHEBI:15378"/>
        <dbReference type="ChEBI" id="CHEBI:30616"/>
        <dbReference type="ChEBI" id="CHEBI:61548"/>
        <dbReference type="ChEBI" id="CHEBI:456216"/>
        <dbReference type="EC" id="2.7.1.1"/>
    </reaction>
    <physiologicalReaction direction="left-to-right" evidence="20">
        <dbReference type="Rhea" id="RHEA:17826"/>
    </physiologicalReaction>
</comment>
<dbReference type="Gene3D" id="3.40.367.20">
    <property type="match status" value="2"/>
</dbReference>
<dbReference type="GO" id="GO:0005536">
    <property type="term" value="F:D-glucose binding"/>
    <property type="evidence" value="ECO:0007669"/>
    <property type="project" value="InterPro"/>
</dbReference>
<gene>
    <name evidence="29" type="ORF">JEQ12_016604</name>
</gene>
<evidence type="ECO:0000256" key="16">
    <source>
        <dbReference type="ARBA" id="ARBA00023152"/>
    </source>
</evidence>
<evidence type="ECO:0000256" key="27">
    <source>
        <dbReference type="SAM" id="MobiDB-lite"/>
    </source>
</evidence>
<evidence type="ECO:0000256" key="19">
    <source>
        <dbReference type="ARBA" id="ARBA00047905"/>
    </source>
</evidence>
<keyword evidence="13" id="KW-0418">Kinase</keyword>
<keyword evidence="15" id="KW-0067">ATP-binding</keyword>
<dbReference type="InterPro" id="IPR040714">
    <property type="entry name" value="RAP80_UIM"/>
</dbReference>
<sequence>MPRRKKKVKEASEAQNLEKKDVETTSSVNVKKKRRLEDAYIVISDSDGEEPKEENGLQKTKAKLSNRAKCLAKRKIAQMTEEEQFALALKMSEQEAREVNSQEAEEEELLRKAIAESLNSCRPSDASATRSRPLATGPSSQSHQQKTTDSGTTEGIWQLVPPSLFKGSHISQGNESEEREEPWDHTENTEEEPVSGSSGSWDQSSQPVFENENVKCFDRCTGHLAEHTQCGKPQESTGRGCAFHKAAQGRGDTSRHCLPTPADAKGLQDIGGTVHYFWGIPFCPDGVDPNQYTKVILCQLEVYQKSLKMTQRQLLKKKGFGEPVLPRPPSLIQNECGQGDQASEKNEGISEDVGDEDNEERQESRASVWHSKTKDFQESPIKSLKEKLLLEEEPTTSHGQSSQGLFVEETSEEGTSVPASQSIAALTSKRSSAFMPKSSAEEITVCPETQLSSPETFDLEKEGFPDGRETLDEVRIMADKEVLQVDNKKDAEKEISTSIFSSSVQVSCPLCDQGFPPTKIERHAMYCSGLMGQDTVLTRSQREALNRRDSVTTAQTSLDIDKDEKCYLCKSLVPLREYQCHVESCLQLARGDQGDEHEESERVCTAAGRKRPQRLRNLKDKGQNEGRLLRLLEQSEYKTADTEIKTKFSETGAFRVSSPGLEEAGCSRKMQNSLTHLDSNESPIKSFVSVSEATDCLVDFKKQLTVRPRGHPSPSWNHMDSIGSLGLQQGEGAPGCPQEGLPCPSNTSEMVQECLQQFKVTGAQLRQIQTSLLGSMEQALRGQAGPAPAVRMLPTYVGSIPHGTEQGDFVVLELGATGASLRVLWVTLTGIEGHKVEPRSQEFVIPQEVMLGPGQQLFDFAARCLSEFLDVLPVGNQGLQLGFSFSFPCHQTGLDKSTLISWTKGFKCSDVEGQDVVQLLRDAIQRQGAYSIDVVAVVNDTVGTMMGCEPGVGPCEVGLVVDTGTNACYMEEARHVAVLDEDRGRVCISIEWGSFSDEGALGPVQTIFDRTLDHESLNPGAQRFEKMIGGLYLGELVRLVLAHLAQRGALFGGHTSPVLRSQGSILLEHVAEMEDPSAGAARVHAVLQDLGLNPKASDAEWVQCVCVAVCTRAAQLCAAALAAVLSRLQHSREQQALQIAVATGGRVFERHPRFLSVLRETVMLLAPDCNVSFIPSVDGGGRGVAMVTAVAARLAAHRRLLEETLAPFRLTREQLAEVQAQMREAMAKGLQGEASSLRMLPTYVRATPDGSERGDFLALDLGGTNFRVLLVRVATGGVQISSQIYSIPECVAQGSGQQLFDHIVDCIVDFQQKQGLSGQSLPLGFTFSFPCRQMGLDQGILLNWTKGFNASDCEGQDVVCLLREAIRRRQAVELNVVAIVNDTVGTMMSCGYEDPHCEVGLIVGTGTNACYMEELRNVASVDGDSGQMCINTEWGAFGDDGSLSMLSTRFDACVDQASINPGKQRFEKMISGMYLGEIVRHILLHLTSLGVLFRGQQTQRLQTRDIFKTKFLSEIESDSLALRQVRAILEDLGLPLTSDDALMVLEVCQAVSKRAAQLCGAGVAAVVEKIRENRGLEELTISVGVDGTLYKLHPHFSSLVAATVRELAPRCVVTFLQSEDGSGKGAALVTAVACRLAQRTRV</sequence>
<feature type="region of interest" description="Disordered" evidence="27">
    <location>
        <begin position="391"/>
        <end position="423"/>
    </location>
</feature>
<feature type="region of interest" description="Disordered" evidence="27">
    <location>
        <begin position="320"/>
        <end position="374"/>
    </location>
</feature>
<evidence type="ECO:0000259" key="28">
    <source>
        <dbReference type="PROSITE" id="PS51908"/>
    </source>
</evidence>
<evidence type="ECO:0000256" key="8">
    <source>
        <dbReference type="ARBA" id="ARBA00022723"/>
    </source>
</evidence>
<dbReference type="Pfam" id="PF03727">
    <property type="entry name" value="Hexokinase_2"/>
    <property type="match status" value="2"/>
</dbReference>
<dbReference type="SUPFAM" id="SSF53067">
    <property type="entry name" value="Actin-like ATPase domain"/>
    <property type="match status" value="4"/>
</dbReference>
<evidence type="ECO:0000256" key="11">
    <source>
        <dbReference type="ARBA" id="ARBA00022763"/>
    </source>
</evidence>
<dbReference type="UniPathway" id="UPA00242"/>
<evidence type="ECO:0000256" key="23">
    <source>
        <dbReference type="ARBA" id="ARBA00076203"/>
    </source>
</evidence>
<evidence type="ECO:0000256" key="25">
    <source>
        <dbReference type="PROSITE-ProRule" id="PRU01256"/>
    </source>
</evidence>
<dbReference type="Pfam" id="PF18282">
    <property type="entry name" value="RAP80_UIM"/>
    <property type="match status" value="1"/>
</dbReference>
<dbReference type="GO" id="GO:0003677">
    <property type="term" value="F:DNA binding"/>
    <property type="evidence" value="ECO:0007669"/>
    <property type="project" value="InterPro"/>
</dbReference>
<keyword evidence="9" id="KW-0677">Repeat</keyword>
<reference evidence="29 30" key="1">
    <citation type="submission" date="2020-12" db="EMBL/GenBank/DDBJ databases">
        <title>De novo assembly of Tibetan sheep genome.</title>
        <authorList>
            <person name="Li X."/>
        </authorList>
    </citation>
    <scope>NUCLEOTIDE SEQUENCE [LARGE SCALE GENOMIC DNA]</scope>
    <source>
        <tissue evidence="29">Heart</tissue>
    </source>
</reference>
<keyword evidence="26" id="KW-0175">Coiled coil</keyword>
<dbReference type="FunFam" id="3.30.420.40:FF:000015">
    <property type="entry name" value="Hexokinase 1"/>
    <property type="match status" value="1"/>
</dbReference>
<evidence type="ECO:0000256" key="12">
    <source>
        <dbReference type="ARBA" id="ARBA00022771"/>
    </source>
</evidence>
<dbReference type="Gene3D" id="6.10.250.1800">
    <property type="match status" value="1"/>
</dbReference>
<feature type="region of interest" description="Disordered" evidence="27">
    <location>
        <begin position="1"/>
        <end position="27"/>
    </location>
</feature>
<evidence type="ECO:0000256" key="15">
    <source>
        <dbReference type="ARBA" id="ARBA00022840"/>
    </source>
</evidence>
<dbReference type="PRINTS" id="PR00475">
    <property type="entry name" value="HEXOKINASE"/>
</dbReference>
<keyword evidence="10" id="KW-0547">Nucleotide-binding</keyword>
<dbReference type="PANTHER" id="PTHR19443">
    <property type="entry name" value="HEXOKINASE"/>
    <property type="match status" value="1"/>
</dbReference>
<evidence type="ECO:0000256" key="4">
    <source>
        <dbReference type="ARBA" id="ARBA00009225"/>
    </source>
</evidence>
<comment type="function">
    <text evidence="21">Catalyzes the phosphorylation of hexose, such as D-glucose and D-fructose, to hexose 6-phosphate (D-glucose 6-phosphate and D-fructose 6-phosphate, respectively). Mediates the initial step of glycolysis by catalyzing phosphorylation of D-glucose to D-glucose 6-phosphate.</text>
</comment>
<evidence type="ECO:0000256" key="2">
    <source>
        <dbReference type="ARBA" id="ARBA00004888"/>
    </source>
</evidence>
<evidence type="ECO:0000256" key="18">
    <source>
        <dbReference type="ARBA" id="ARBA00044613"/>
    </source>
</evidence>
<evidence type="ECO:0000256" key="9">
    <source>
        <dbReference type="ARBA" id="ARBA00022737"/>
    </source>
</evidence>
<keyword evidence="17 25" id="KW-0234">DNA repair</keyword>
<dbReference type="Gene3D" id="3.30.420.40">
    <property type="match status" value="2"/>
</dbReference>
<dbReference type="InterPro" id="IPR022673">
    <property type="entry name" value="Hexokinase_C"/>
</dbReference>
<comment type="caution">
    <text evidence="29">The sequence shown here is derived from an EMBL/GenBank/DDBJ whole genome shotgun (WGS) entry which is preliminary data.</text>
</comment>
<dbReference type="Proteomes" id="UP000664991">
    <property type="component" value="Unassembled WGS sequence"/>
</dbReference>
<evidence type="ECO:0000313" key="29">
    <source>
        <dbReference type="EMBL" id="KAG5209039.1"/>
    </source>
</evidence>
<proteinExistence type="inferred from homology"/>
<feature type="compositionally biased region" description="Polar residues" evidence="27">
    <location>
        <begin position="119"/>
        <end position="130"/>
    </location>
</feature>
<protein>
    <recommendedName>
        <fullName evidence="22">Hexokinase-3</fullName>
        <ecNumber evidence="5">2.7.1.1</ecNumber>
    </recommendedName>
    <alternativeName>
        <fullName evidence="24">Hexokinase type III</fullName>
    </alternativeName>
    <alternativeName>
        <fullName evidence="23">Hexokinase-C</fullName>
    </alternativeName>
</protein>
<evidence type="ECO:0000256" key="7">
    <source>
        <dbReference type="ARBA" id="ARBA00022679"/>
    </source>
</evidence>
<dbReference type="Pfam" id="PF00349">
    <property type="entry name" value="Hexokinase_1"/>
    <property type="match status" value="2"/>
</dbReference>
<dbReference type="InterPro" id="IPR003903">
    <property type="entry name" value="UIM_dom"/>
</dbReference>
<comment type="pathway">
    <text evidence="3">Carbohydrate metabolism; hexose metabolism.</text>
</comment>
<feature type="compositionally biased region" description="Polar residues" evidence="27">
    <location>
        <begin position="137"/>
        <end position="155"/>
    </location>
</feature>
<comment type="pathway">
    <text evidence="2">Carbohydrate degradation; glycolysis; D-glyceraldehyde 3-phosphate and glycerone phosphate from D-glucose: step 1/4.</text>
</comment>
<comment type="similarity">
    <text evidence="4">Belongs to the hexokinase family.</text>
</comment>
<evidence type="ECO:0000256" key="17">
    <source>
        <dbReference type="ARBA" id="ARBA00023204"/>
    </source>
</evidence>
<comment type="catalytic activity">
    <reaction evidence="19">
        <text>D-fructose + ATP = D-fructose 6-phosphate + ADP + H(+)</text>
        <dbReference type="Rhea" id="RHEA:16125"/>
        <dbReference type="ChEBI" id="CHEBI:15378"/>
        <dbReference type="ChEBI" id="CHEBI:30616"/>
        <dbReference type="ChEBI" id="CHEBI:37721"/>
        <dbReference type="ChEBI" id="CHEBI:61527"/>
        <dbReference type="ChEBI" id="CHEBI:456216"/>
        <dbReference type="EC" id="2.7.1.1"/>
    </reaction>
    <physiologicalReaction direction="left-to-right" evidence="19">
        <dbReference type="Rhea" id="RHEA:16126"/>
    </physiologicalReaction>
</comment>
<evidence type="ECO:0000256" key="14">
    <source>
        <dbReference type="ARBA" id="ARBA00022833"/>
    </source>
</evidence>
<name>A0A836A3L7_SHEEP</name>
<dbReference type="EC" id="2.7.1.1" evidence="5"/>
<dbReference type="UniPathway" id="UPA00109">
    <property type="reaction ID" value="UER00180"/>
</dbReference>
<feature type="compositionally biased region" description="Low complexity" evidence="27">
    <location>
        <begin position="195"/>
        <end position="205"/>
    </location>
</feature>
<evidence type="ECO:0000256" key="22">
    <source>
        <dbReference type="ARBA" id="ARBA00071677"/>
    </source>
</evidence>
<keyword evidence="12 25" id="KW-0863">Zinc-finger</keyword>
<dbReference type="GO" id="GO:0019158">
    <property type="term" value="F:mannokinase activity"/>
    <property type="evidence" value="ECO:0007669"/>
    <property type="project" value="TreeGrafter"/>
</dbReference>
<dbReference type="GO" id="GO:0006006">
    <property type="term" value="P:glucose metabolic process"/>
    <property type="evidence" value="ECO:0007669"/>
    <property type="project" value="TreeGrafter"/>
</dbReference>
<dbReference type="GO" id="GO:0008270">
    <property type="term" value="F:zinc ion binding"/>
    <property type="evidence" value="ECO:0007669"/>
    <property type="project" value="UniProtKB-KW"/>
</dbReference>
<dbReference type="InterPro" id="IPR019807">
    <property type="entry name" value="Hexokinase_BS"/>
</dbReference>
<dbReference type="InterPro" id="IPR022672">
    <property type="entry name" value="Hexokinase_N"/>
</dbReference>
<dbReference type="CDD" id="cd24090">
    <property type="entry name" value="ASKHA_NBD_HK3_meta_rpt1"/>
    <property type="match status" value="1"/>
</dbReference>
<dbReference type="CDD" id="cd20912">
    <property type="entry name" value="AIR_RAP80-like"/>
    <property type="match status" value="1"/>
</dbReference>
<dbReference type="GO" id="GO:0001678">
    <property type="term" value="P:intracellular glucose homeostasis"/>
    <property type="evidence" value="ECO:0007669"/>
    <property type="project" value="InterPro"/>
</dbReference>
<keyword evidence="11 25" id="KW-0227">DNA damage</keyword>
<dbReference type="InterPro" id="IPR001312">
    <property type="entry name" value="Hexokinase"/>
</dbReference>
<dbReference type="SMART" id="SM00726">
    <property type="entry name" value="UIM"/>
    <property type="match status" value="2"/>
</dbReference>
<organism evidence="29 30">
    <name type="scientific">Ovis aries</name>
    <name type="common">Sheep</name>
    <dbReference type="NCBI Taxonomy" id="9940"/>
    <lineage>
        <taxon>Eukaryota</taxon>
        <taxon>Metazoa</taxon>
        <taxon>Chordata</taxon>
        <taxon>Craniata</taxon>
        <taxon>Vertebrata</taxon>
        <taxon>Euteleostomi</taxon>
        <taxon>Mammalia</taxon>
        <taxon>Eutheria</taxon>
        <taxon>Laurasiatheria</taxon>
        <taxon>Artiodactyla</taxon>
        <taxon>Ruminantia</taxon>
        <taxon>Pecora</taxon>
        <taxon>Bovidae</taxon>
        <taxon>Caprinae</taxon>
        <taxon>Ovis</taxon>
    </lineage>
</organism>
<evidence type="ECO:0000256" key="20">
    <source>
        <dbReference type="ARBA" id="ARBA00048160"/>
    </source>
</evidence>
<feature type="domain" description="UBZ4-type" evidence="28">
    <location>
        <begin position="505"/>
        <end position="532"/>
    </location>
</feature>
<dbReference type="GO" id="GO:0008865">
    <property type="term" value="F:fructokinase activity"/>
    <property type="evidence" value="ECO:0007669"/>
    <property type="project" value="TreeGrafter"/>
</dbReference>
<dbReference type="GO" id="GO:0005741">
    <property type="term" value="C:mitochondrial outer membrane"/>
    <property type="evidence" value="ECO:0007669"/>
    <property type="project" value="UniProtKB-SubCell"/>
</dbReference>
<feature type="compositionally biased region" description="Acidic residues" evidence="27">
    <location>
        <begin position="349"/>
        <end position="360"/>
    </location>
</feature>
<dbReference type="InterPro" id="IPR043129">
    <property type="entry name" value="ATPase_NBD"/>
</dbReference>
<dbReference type="FunFam" id="3.30.420.40:FF:000123">
    <property type="entry name" value="Hexokinase 3"/>
    <property type="match status" value="1"/>
</dbReference>
<comment type="catalytic activity">
    <reaction evidence="18">
        <text>a D-hexose + ATP = a D-hexose 6-phosphate + ADP + H(+)</text>
        <dbReference type="Rhea" id="RHEA:22740"/>
        <dbReference type="ChEBI" id="CHEBI:4194"/>
        <dbReference type="ChEBI" id="CHEBI:15378"/>
        <dbReference type="ChEBI" id="CHEBI:30616"/>
        <dbReference type="ChEBI" id="CHEBI:229467"/>
        <dbReference type="ChEBI" id="CHEBI:456216"/>
        <dbReference type="EC" id="2.7.1.1"/>
    </reaction>
    <physiologicalReaction direction="left-to-right" evidence="18">
        <dbReference type="Rhea" id="RHEA:22741"/>
    </physiologicalReaction>
</comment>
<dbReference type="GO" id="GO:0006096">
    <property type="term" value="P:glycolytic process"/>
    <property type="evidence" value="ECO:0007669"/>
    <property type="project" value="UniProtKB-UniPathway"/>
</dbReference>
<keyword evidence="16" id="KW-0324">Glycolysis</keyword>
<evidence type="ECO:0000256" key="13">
    <source>
        <dbReference type="ARBA" id="ARBA00022777"/>
    </source>
</evidence>
<evidence type="ECO:0000313" key="30">
    <source>
        <dbReference type="Proteomes" id="UP000664991"/>
    </source>
</evidence>
<evidence type="ECO:0000256" key="26">
    <source>
        <dbReference type="SAM" id="Coils"/>
    </source>
</evidence>
<dbReference type="FunFam" id="3.40.367.20:FF:000001">
    <property type="entry name" value="Hexokinase 1"/>
    <property type="match status" value="1"/>
</dbReference>
<dbReference type="GO" id="GO:0005829">
    <property type="term" value="C:cytosol"/>
    <property type="evidence" value="ECO:0007669"/>
    <property type="project" value="TreeGrafter"/>
</dbReference>
<evidence type="ECO:0000256" key="1">
    <source>
        <dbReference type="ARBA" id="ARBA00004450"/>
    </source>
</evidence>
<keyword evidence="8" id="KW-0479">Metal-binding</keyword>
<evidence type="ECO:0000256" key="21">
    <source>
        <dbReference type="ARBA" id="ARBA00057794"/>
    </source>
</evidence>
<dbReference type="GO" id="GO:0005524">
    <property type="term" value="F:ATP binding"/>
    <property type="evidence" value="ECO:0007669"/>
    <property type="project" value="UniProtKB-KW"/>
</dbReference>
<keyword evidence="7" id="KW-0808">Transferase</keyword>
<feature type="compositionally biased region" description="Basic and acidic residues" evidence="27">
    <location>
        <begin position="9"/>
        <end position="23"/>
    </location>
</feature>
<feature type="compositionally biased region" description="Polar residues" evidence="27">
    <location>
        <begin position="413"/>
        <end position="423"/>
    </location>
</feature>